<evidence type="ECO:0000313" key="18">
    <source>
        <dbReference type="EMBL" id="KAJ1684469.1"/>
    </source>
</evidence>
<dbReference type="InterPro" id="IPR017932">
    <property type="entry name" value="GATase_2_dom"/>
</dbReference>
<feature type="domain" description="Glutamine amidotransferase type-2" evidence="16">
    <location>
        <begin position="2"/>
        <end position="221"/>
    </location>
</feature>
<dbReference type="SUPFAM" id="SSF56214">
    <property type="entry name" value="4'-phosphopantetheinyl transferase"/>
    <property type="match status" value="1"/>
</dbReference>
<keyword evidence="6" id="KW-0444">Lipid biosynthesis</keyword>
<sequence length="719" mass="77559">MCGIVGYVGSKRAQDVVVEGLRRLEYRGYDSAGVALVDDSGRIATDKRAGRLANLEKAIAEDPLPGATTGIGHTRWATHGAPNDVNAHPHLGAEGRVALVHNGIIENFARLRAELERAGVEGVSETDTEVAAQLLEREVLAGADLTTAMQAVVRRLEGAFTLVAVDAQDPDRVVAARRNSPLVVGLGEGENFLGSDVAAFIEHTREALELGQDQVVTITREGVEVTGFDGTPASGTQYHVDWDLSAAEKDGYDWFMRKEIFEQPRAVTDALLGRHTESGRLQLDEVRMSEEELRDVDRIVIIGCGTANYAGLVAKYAVEHWTRIPCEVELAHEFRYRDPILTRNTLVVAISQSGETADTLMAIRHARAQNAKVLAICNTNGSTIPRESDAVIYTHAGPEIGVASTKGFMTQMVACYLLGLYLAQVRGTMYGDEIGAVVAELGRIPGHVQGELDKSPEVYELAAALAERPAVLFLGRHAGFPIALEGALKLKELAYIHAEGFAAGELKHGPIALVEQGLPIFCIVPPRGRDQLHDKMVSAIQEVRARGARTIVLAEEGDTEVLPSSAVRWRRCSATTWTSRATWPSPSRSSERRGRRVIVGVGIDVVGVDRFAETLERTPALRERLFTPAERSRPLRSLAARFAAKEALAKALGAPGDLEWHDAEVESEESGRPRLVLTGTVASRAAALGASTYHLSLSHDAGIASAVVVLEGRGPETDL</sequence>
<evidence type="ECO:0000256" key="6">
    <source>
        <dbReference type="ARBA" id="ARBA00022516"/>
    </source>
</evidence>
<evidence type="ECO:0000256" key="9">
    <source>
        <dbReference type="ARBA" id="ARBA00022723"/>
    </source>
</evidence>
<dbReference type="Pfam" id="PF01648">
    <property type="entry name" value="ACPS"/>
    <property type="match status" value="1"/>
</dbReference>
<dbReference type="GO" id="GO:0006633">
    <property type="term" value="P:fatty acid biosynthetic process"/>
    <property type="evidence" value="ECO:0007669"/>
    <property type="project" value="UniProtKB-KW"/>
</dbReference>
<dbReference type="InterPro" id="IPR037143">
    <property type="entry name" value="4-PPantetheinyl_Trfase_dom_sf"/>
</dbReference>
<protein>
    <recommendedName>
        <fullName evidence="4">Glutamine--fructose-6-phosphate aminotransferase [isomerizing]</fullName>
        <ecNumber evidence="3">2.6.1.16</ecNumber>
    </recommendedName>
</protein>
<evidence type="ECO:0000256" key="14">
    <source>
        <dbReference type="ARBA" id="ARBA00023098"/>
    </source>
</evidence>
<evidence type="ECO:0000256" key="12">
    <source>
        <dbReference type="ARBA" id="ARBA00022842"/>
    </source>
</evidence>
<dbReference type="Proteomes" id="UP001151287">
    <property type="component" value="Unassembled WGS sequence"/>
</dbReference>
<dbReference type="OrthoDB" id="15235at2759"/>
<evidence type="ECO:0000256" key="8">
    <source>
        <dbReference type="ARBA" id="ARBA00022679"/>
    </source>
</evidence>
<dbReference type="InterPro" id="IPR035490">
    <property type="entry name" value="GlmS/FrlB_SIS"/>
</dbReference>
<evidence type="ECO:0000256" key="10">
    <source>
        <dbReference type="ARBA" id="ARBA00022737"/>
    </source>
</evidence>
<keyword evidence="12" id="KW-0460">Magnesium</keyword>
<dbReference type="InterPro" id="IPR046348">
    <property type="entry name" value="SIS_dom_sf"/>
</dbReference>
<dbReference type="NCBIfam" id="NF000832">
    <property type="entry name" value="PRK00070.3-2"/>
    <property type="match status" value="1"/>
</dbReference>
<dbReference type="Gene3D" id="3.40.50.10490">
    <property type="entry name" value="Glucose-6-phosphate isomerase like protein, domain 1"/>
    <property type="match status" value="2"/>
</dbReference>
<dbReference type="InterPro" id="IPR002582">
    <property type="entry name" value="ACPS"/>
</dbReference>
<dbReference type="Pfam" id="PF13522">
    <property type="entry name" value="GATase_6"/>
    <property type="match status" value="1"/>
</dbReference>
<reference evidence="18" key="1">
    <citation type="journal article" date="2022" name="Cell">
        <title>Repeat-based holocentromeres influence genome architecture and karyotype evolution.</title>
        <authorList>
            <person name="Hofstatter P.G."/>
            <person name="Thangavel G."/>
            <person name="Lux T."/>
            <person name="Neumann P."/>
            <person name="Vondrak T."/>
            <person name="Novak P."/>
            <person name="Zhang M."/>
            <person name="Costa L."/>
            <person name="Castellani M."/>
            <person name="Scott A."/>
            <person name="Toegelov H."/>
            <person name="Fuchs J."/>
            <person name="Mata-Sucre Y."/>
            <person name="Dias Y."/>
            <person name="Vanzela A.L.L."/>
            <person name="Huettel B."/>
            <person name="Almeida C.C.S."/>
            <person name="Simkova H."/>
            <person name="Souza G."/>
            <person name="Pedrosa-Harand A."/>
            <person name="Macas J."/>
            <person name="Mayer K.F.X."/>
            <person name="Houben A."/>
            <person name="Marques A."/>
        </authorList>
    </citation>
    <scope>NUCLEOTIDE SEQUENCE</scope>
    <source>
        <tissue evidence="18">Leaves</tissue>
    </source>
</reference>
<accession>A0A9Q0C0L5</accession>
<proteinExistence type="inferred from homology"/>
<evidence type="ECO:0000256" key="7">
    <source>
        <dbReference type="ARBA" id="ARBA00022576"/>
    </source>
</evidence>
<dbReference type="CDD" id="cd00714">
    <property type="entry name" value="GFAT"/>
    <property type="match status" value="1"/>
</dbReference>
<keyword evidence="8" id="KW-0808">Transferase</keyword>
<comment type="catalytic activity">
    <reaction evidence="1">
        <text>D-fructose 6-phosphate + L-glutamine = D-glucosamine 6-phosphate + L-glutamate</text>
        <dbReference type="Rhea" id="RHEA:13237"/>
        <dbReference type="ChEBI" id="CHEBI:29985"/>
        <dbReference type="ChEBI" id="CHEBI:58359"/>
        <dbReference type="ChEBI" id="CHEBI:58725"/>
        <dbReference type="ChEBI" id="CHEBI:61527"/>
        <dbReference type="EC" id="2.6.1.16"/>
    </reaction>
</comment>
<dbReference type="Pfam" id="PF01380">
    <property type="entry name" value="SIS"/>
    <property type="match status" value="2"/>
</dbReference>
<comment type="subcellular location">
    <subcellularLocation>
        <location evidence="2">Cytoplasm</location>
    </subcellularLocation>
</comment>
<evidence type="ECO:0000256" key="3">
    <source>
        <dbReference type="ARBA" id="ARBA00012916"/>
    </source>
</evidence>
<dbReference type="InterPro" id="IPR047084">
    <property type="entry name" value="GFAT_N"/>
</dbReference>
<dbReference type="NCBIfam" id="TIGR01135">
    <property type="entry name" value="glmS"/>
    <property type="match status" value="1"/>
</dbReference>
<name>A0A9Q0C0L5_9POAL</name>
<evidence type="ECO:0000256" key="1">
    <source>
        <dbReference type="ARBA" id="ARBA00001031"/>
    </source>
</evidence>
<keyword evidence="15" id="KW-0275">Fatty acid biosynthesis</keyword>
<dbReference type="PANTHER" id="PTHR10937">
    <property type="entry name" value="GLUCOSAMINE--FRUCTOSE-6-PHOSPHATE AMINOTRANSFERASE, ISOMERIZING"/>
    <property type="match status" value="1"/>
</dbReference>
<dbReference type="CDD" id="cd05009">
    <property type="entry name" value="SIS_GlmS_GlmD_2"/>
    <property type="match status" value="1"/>
</dbReference>
<dbReference type="EMBL" id="JAMQYH010000029">
    <property type="protein sequence ID" value="KAJ1684469.1"/>
    <property type="molecule type" value="Genomic_DNA"/>
</dbReference>
<gene>
    <name evidence="18" type="ORF">LUZ63_020224</name>
</gene>
<dbReference type="NCBIfam" id="TIGR00556">
    <property type="entry name" value="pantethn_trn"/>
    <property type="match status" value="1"/>
</dbReference>
<dbReference type="FunFam" id="3.40.50.10490:FF:000001">
    <property type="entry name" value="Glutamine--fructose-6-phosphate aminotransferase [isomerizing]"/>
    <property type="match status" value="1"/>
</dbReference>
<dbReference type="GO" id="GO:0006487">
    <property type="term" value="P:protein N-linked glycosylation"/>
    <property type="evidence" value="ECO:0007669"/>
    <property type="project" value="TreeGrafter"/>
</dbReference>
<comment type="caution">
    <text evidence="18">The sequence shown here is derived from an EMBL/GenBank/DDBJ whole genome shotgun (WGS) entry which is preliminary data.</text>
</comment>
<dbReference type="InterPro" id="IPR004568">
    <property type="entry name" value="Ppantetheine-prot_Trfase_dom"/>
</dbReference>
<evidence type="ECO:0000256" key="5">
    <source>
        <dbReference type="ARBA" id="ARBA00022490"/>
    </source>
</evidence>
<keyword evidence="7" id="KW-0032">Aminotransferase</keyword>
<keyword evidence="9" id="KW-0479">Metal-binding</keyword>
<dbReference type="PROSITE" id="PS51464">
    <property type="entry name" value="SIS"/>
    <property type="match status" value="2"/>
</dbReference>
<evidence type="ECO:0000313" key="19">
    <source>
        <dbReference type="Proteomes" id="UP001151287"/>
    </source>
</evidence>
<dbReference type="GO" id="GO:0006047">
    <property type="term" value="P:UDP-N-acetylglucosamine metabolic process"/>
    <property type="evidence" value="ECO:0007669"/>
    <property type="project" value="TreeGrafter"/>
</dbReference>
<keyword evidence="14" id="KW-0443">Lipid metabolism</keyword>
<dbReference type="GO" id="GO:0005829">
    <property type="term" value="C:cytosol"/>
    <property type="evidence" value="ECO:0007669"/>
    <property type="project" value="TreeGrafter"/>
</dbReference>
<evidence type="ECO:0000256" key="11">
    <source>
        <dbReference type="ARBA" id="ARBA00022832"/>
    </source>
</evidence>
<dbReference type="GO" id="GO:0006002">
    <property type="term" value="P:fructose 6-phosphate metabolic process"/>
    <property type="evidence" value="ECO:0007669"/>
    <property type="project" value="TreeGrafter"/>
</dbReference>
<dbReference type="InterPro" id="IPR035466">
    <property type="entry name" value="GlmS/AgaS_SIS"/>
</dbReference>
<dbReference type="GO" id="GO:0008897">
    <property type="term" value="F:holo-[acyl-carrier-protein] synthase activity"/>
    <property type="evidence" value="ECO:0007669"/>
    <property type="project" value="InterPro"/>
</dbReference>
<dbReference type="GO" id="GO:0004360">
    <property type="term" value="F:glutamine-fructose-6-phosphate transaminase (isomerizing) activity"/>
    <property type="evidence" value="ECO:0007669"/>
    <property type="project" value="UniProtKB-EC"/>
</dbReference>
<dbReference type="InterPro" id="IPR029055">
    <property type="entry name" value="Ntn_hydrolases_N"/>
</dbReference>
<dbReference type="FunFam" id="3.60.20.10:FF:000006">
    <property type="entry name" value="Glutamine--fructose-6-phosphate aminotransferase [isomerizing]"/>
    <property type="match status" value="1"/>
</dbReference>
<evidence type="ECO:0000256" key="2">
    <source>
        <dbReference type="ARBA" id="ARBA00004496"/>
    </source>
</evidence>
<keyword evidence="19" id="KW-1185">Reference proteome</keyword>
<dbReference type="Gene3D" id="3.60.20.10">
    <property type="entry name" value="Glutamine Phosphoribosylpyrophosphate, subunit 1, domain 1"/>
    <property type="match status" value="1"/>
</dbReference>
<dbReference type="SUPFAM" id="SSF56235">
    <property type="entry name" value="N-terminal nucleophile aminohydrolases (Ntn hydrolases)"/>
    <property type="match status" value="1"/>
</dbReference>
<keyword evidence="11" id="KW-0276">Fatty acid metabolism</keyword>
<dbReference type="CDD" id="cd05008">
    <property type="entry name" value="SIS_GlmS_GlmD_1"/>
    <property type="match status" value="1"/>
</dbReference>
<evidence type="ECO:0000256" key="4">
    <source>
        <dbReference type="ARBA" id="ARBA00016090"/>
    </source>
</evidence>
<dbReference type="HAMAP" id="MF_00101">
    <property type="entry name" value="AcpS"/>
    <property type="match status" value="1"/>
</dbReference>
<dbReference type="Gene3D" id="3.90.470.20">
    <property type="entry name" value="4'-phosphopantetheinyl transferase domain"/>
    <property type="match status" value="1"/>
</dbReference>
<dbReference type="InterPro" id="IPR005855">
    <property type="entry name" value="GFAT"/>
</dbReference>
<dbReference type="InterPro" id="IPR001347">
    <property type="entry name" value="SIS_dom"/>
</dbReference>
<evidence type="ECO:0000256" key="15">
    <source>
        <dbReference type="ARBA" id="ARBA00023160"/>
    </source>
</evidence>
<dbReference type="NCBIfam" id="NF001484">
    <property type="entry name" value="PRK00331.1"/>
    <property type="match status" value="1"/>
</dbReference>
<evidence type="ECO:0000259" key="16">
    <source>
        <dbReference type="PROSITE" id="PS51278"/>
    </source>
</evidence>
<dbReference type="PROSITE" id="PS51278">
    <property type="entry name" value="GATASE_TYPE_2"/>
    <property type="match status" value="1"/>
</dbReference>
<dbReference type="GO" id="GO:0097367">
    <property type="term" value="F:carbohydrate derivative binding"/>
    <property type="evidence" value="ECO:0007669"/>
    <property type="project" value="InterPro"/>
</dbReference>
<feature type="domain" description="SIS" evidence="17">
    <location>
        <begin position="461"/>
        <end position="613"/>
    </location>
</feature>
<dbReference type="SUPFAM" id="SSF53697">
    <property type="entry name" value="SIS domain"/>
    <property type="match status" value="1"/>
</dbReference>
<evidence type="ECO:0000259" key="17">
    <source>
        <dbReference type="PROSITE" id="PS51464"/>
    </source>
</evidence>
<dbReference type="GO" id="GO:0000287">
    <property type="term" value="F:magnesium ion binding"/>
    <property type="evidence" value="ECO:0007669"/>
    <property type="project" value="InterPro"/>
</dbReference>
<dbReference type="AlphaFoldDB" id="A0A9Q0C0L5"/>
<keyword evidence="13" id="KW-0315">Glutamine amidotransferase</keyword>
<keyword evidence="5" id="KW-0963">Cytoplasm</keyword>
<feature type="domain" description="SIS" evidence="17">
    <location>
        <begin position="289"/>
        <end position="428"/>
    </location>
</feature>
<evidence type="ECO:0000256" key="13">
    <source>
        <dbReference type="ARBA" id="ARBA00022962"/>
    </source>
</evidence>
<dbReference type="PANTHER" id="PTHR10937:SF0">
    <property type="entry name" value="GLUTAMINE--FRUCTOSE-6-PHOSPHATE TRANSAMINASE (ISOMERIZING)"/>
    <property type="match status" value="1"/>
</dbReference>
<dbReference type="EC" id="2.6.1.16" evidence="3"/>
<dbReference type="InterPro" id="IPR008278">
    <property type="entry name" value="4-PPantetheinyl_Trfase_dom"/>
</dbReference>
<keyword evidence="10" id="KW-0677">Repeat</keyword>
<dbReference type="HAMAP" id="MF_00164">
    <property type="entry name" value="GlmS"/>
    <property type="match status" value="1"/>
</dbReference>
<organism evidence="18 19">
    <name type="scientific">Rhynchospora breviuscula</name>
    <dbReference type="NCBI Taxonomy" id="2022672"/>
    <lineage>
        <taxon>Eukaryota</taxon>
        <taxon>Viridiplantae</taxon>
        <taxon>Streptophyta</taxon>
        <taxon>Embryophyta</taxon>
        <taxon>Tracheophyta</taxon>
        <taxon>Spermatophyta</taxon>
        <taxon>Magnoliopsida</taxon>
        <taxon>Liliopsida</taxon>
        <taxon>Poales</taxon>
        <taxon>Cyperaceae</taxon>
        <taxon>Cyperoideae</taxon>
        <taxon>Rhynchosporeae</taxon>
        <taxon>Rhynchospora</taxon>
    </lineage>
</organism>